<evidence type="ECO:0000313" key="2">
    <source>
        <dbReference type="EMBL" id="MEB3075953.1"/>
    </source>
</evidence>
<dbReference type="Proteomes" id="UP001311730">
    <property type="component" value="Unassembled WGS sequence"/>
</dbReference>
<accession>A0ABU5ZC93</accession>
<feature type="region of interest" description="Disordered" evidence="1">
    <location>
        <begin position="230"/>
        <end position="250"/>
    </location>
</feature>
<reference evidence="2 3" key="1">
    <citation type="submission" date="2023-12" db="EMBL/GenBank/DDBJ databases">
        <title>Genomic sequences of Capnocytophaga and Parvimonas strains.</title>
        <authorList>
            <person name="Watt R.M."/>
            <person name="Wang M."/>
            <person name="Yang T."/>
            <person name="Tong W.M."/>
        </authorList>
    </citation>
    <scope>NUCLEOTIDE SEQUENCE [LARGE SCALE GENOMIC DNA]</scope>
    <source>
        <strain evidence="2 3">CCUG 13096</strain>
    </source>
</reference>
<protein>
    <submittedName>
        <fullName evidence="2">Uncharacterized protein</fullName>
    </submittedName>
</protein>
<evidence type="ECO:0000256" key="1">
    <source>
        <dbReference type="SAM" id="MobiDB-lite"/>
    </source>
</evidence>
<gene>
    <name evidence="2" type="ORF">VJJ08_11705</name>
</gene>
<dbReference type="RefSeq" id="WP_323984054.1">
    <property type="nucleotide sequence ID" value="NZ_JAYKBW010000014.1"/>
</dbReference>
<keyword evidence="3" id="KW-1185">Reference proteome</keyword>
<evidence type="ECO:0000313" key="3">
    <source>
        <dbReference type="Proteomes" id="UP001311730"/>
    </source>
</evidence>
<sequence>MSNTIPLKEKLDFQQYQLVINALSNIGIEIDVPHSVEDYTASLQEKEVKETPLKENEQLFKIELPLAEPLFLTDKKGGEMIVITKDTYNKLLIRIEELETINRGLKERYMEKPAAPAAPVTPAAAPAAPATPVAPAMAFTTTEVTHTPEPQSATTTHSPMAFTTTPVIAPPVTPEPIAPPVTPEPIAAPITHSPAISQSTTTSVESTHTFSTVDPLSSTNPLVPHTITTTSEEATYHKEEPTPTYQTPISSTLHQNASNISNEEALERARRIIEKYKK</sequence>
<comment type="caution">
    <text evidence="2">The sequence shown here is derived from an EMBL/GenBank/DDBJ whole genome shotgun (WGS) entry which is preliminary data.</text>
</comment>
<name>A0ABU5ZC93_9FLAO</name>
<proteinExistence type="predicted"/>
<organism evidence="2 3">
    <name type="scientific">Capnocytophaga gingivalis</name>
    <dbReference type="NCBI Taxonomy" id="1017"/>
    <lineage>
        <taxon>Bacteria</taxon>
        <taxon>Pseudomonadati</taxon>
        <taxon>Bacteroidota</taxon>
        <taxon>Flavobacteriia</taxon>
        <taxon>Flavobacteriales</taxon>
        <taxon>Flavobacteriaceae</taxon>
        <taxon>Capnocytophaga</taxon>
    </lineage>
</organism>
<dbReference type="EMBL" id="JAYKBW010000014">
    <property type="protein sequence ID" value="MEB3075953.1"/>
    <property type="molecule type" value="Genomic_DNA"/>
</dbReference>